<dbReference type="Gene3D" id="3.40.50.620">
    <property type="entry name" value="HUPs"/>
    <property type="match status" value="1"/>
</dbReference>
<comment type="function">
    <text evidence="7 14">Catalyzes the formation of sulfite from adenosine 5'-phosphosulfate (APS) using thioredoxin as an electron donor.</text>
</comment>
<dbReference type="EMBL" id="RQJP01000001">
    <property type="protein sequence ID" value="RRB18266.1"/>
    <property type="molecule type" value="Genomic_DNA"/>
</dbReference>
<evidence type="ECO:0000259" key="15">
    <source>
        <dbReference type="Pfam" id="PF01507"/>
    </source>
</evidence>
<comment type="cofactor">
    <cofactor evidence="14">
        <name>[4Fe-4S] cluster</name>
        <dbReference type="ChEBI" id="CHEBI:49883"/>
    </cofactor>
    <text evidence="14">Binds 1 [4Fe-4S] cluster per subunit.</text>
</comment>
<evidence type="ECO:0000256" key="6">
    <source>
        <dbReference type="ARBA" id="ARBA00023014"/>
    </source>
</evidence>
<dbReference type="GO" id="GO:0019344">
    <property type="term" value="P:cysteine biosynthetic process"/>
    <property type="evidence" value="ECO:0007669"/>
    <property type="project" value="InterPro"/>
</dbReference>
<dbReference type="Pfam" id="PF01507">
    <property type="entry name" value="PAPS_reduct"/>
    <property type="match status" value="1"/>
</dbReference>
<dbReference type="Proteomes" id="UP000274271">
    <property type="component" value="Unassembled WGS sequence"/>
</dbReference>
<evidence type="ECO:0000256" key="5">
    <source>
        <dbReference type="ARBA" id="ARBA00023004"/>
    </source>
</evidence>
<feature type="binding site" evidence="14">
    <location>
        <position position="121"/>
    </location>
    <ligand>
        <name>[4Fe-4S] cluster</name>
        <dbReference type="ChEBI" id="CHEBI:49883"/>
    </ligand>
</feature>
<gene>
    <name evidence="14" type="primary">cysH</name>
    <name evidence="16" type="ORF">EHT87_08330</name>
</gene>
<keyword evidence="6 14" id="KW-0411">Iron-sulfur</keyword>
<dbReference type="GO" id="GO:0046872">
    <property type="term" value="F:metal ion binding"/>
    <property type="evidence" value="ECO:0007669"/>
    <property type="project" value="UniProtKB-KW"/>
</dbReference>
<dbReference type="GO" id="GO:0004604">
    <property type="term" value="F:phosphoadenylyl-sulfate reductase (thioredoxin) activity"/>
    <property type="evidence" value="ECO:0007669"/>
    <property type="project" value="UniProtKB-UniRule"/>
</dbReference>
<evidence type="ECO:0000256" key="10">
    <source>
        <dbReference type="ARBA" id="ARBA00029514"/>
    </source>
</evidence>
<dbReference type="CDD" id="cd23945">
    <property type="entry name" value="PAPS_reductase"/>
    <property type="match status" value="1"/>
</dbReference>
<evidence type="ECO:0000256" key="8">
    <source>
        <dbReference type="ARBA" id="ARBA00024327"/>
    </source>
</evidence>
<dbReference type="GO" id="GO:0070814">
    <property type="term" value="P:hydrogen sulfide biosynthetic process"/>
    <property type="evidence" value="ECO:0007669"/>
    <property type="project" value="UniProtKB-UniRule"/>
</dbReference>
<comment type="catalytic activity">
    <reaction evidence="13 14">
        <text>[thioredoxin]-disulfide + sulfite + AMP + 2 H(+) = adenosine 5'-phosphosulfate + [thioredoxin]-dithiol</text>
        <dbReference type="Rhea" id="RHEA:21976"/>
        <dbReference type="Rhea" id="RHEA-COMP:10698"/>
        <dbReference type="Rhea" id="RHEA-COMP:10700"/>
        <dbReference type="ChEBI" id="CHEBI:15378"/>
        <dbReference type="ChEBI" id="CHEBI:17359"/>
        <dbReference type="ChEBI" id="CHEBI:29950"/>
        <dbReference type="ChEBI" id="CHEBI:50058"/>
        <dbReference type="ChEBI" id="CHEBI:58243"/>
        <dbReference type="ChEBI" id="CHEBI:456215"/>
        <dbReference type="EC" id="1.8.4.10"/>
    </reaction>
</comment>
<dbReference type="NCBIfam" id="TIGR00434">
    <property type="entry name" value="cysH"/>
    <property type="match status" value="1"/>
</dbReference>
<protein>
    <recommendedName>
        <fullName evidence="10 14">Adenosine 5'-phosphosulfate reductase</fullName>
        <shortName evidence="14">APS reductase</shortName>
        <ecNumber evidence="9 14">1.8.4.10</ecNumber>
    </recommendedName>
    <alternativeName>
        <fullName evidence="12 14">5'-adenylylsulfate reductase</fullName>
    </alternativeName>
    <alternativeName>
        <fullName evidence="11 14">Thioredoxin-dependent 5'-adenylylsulfate reductase</fullName>
    </alternativeName>
</protein>
<dbReference type="GO" id="GO:0051539">
    <property type="term" value="F:4 iron, 4 sulfur cluster binding"/>
    <property type="evidence" value="ECO:0007669"/>
    <property type="project" value="UniProtKB-UniRule"/>
</dbReference>
<feature type="active site" description="Nucleophile; cysteine thiosulfonate intermediate" evidence="14">
    <location>
        <position position="232"/>
    </location>
</feature>
<organism evidence="16 17">
    <name type="scientific">Larkinella knui</name>
    <dbReference type="NCBI Taxonomy" id="2025310"/>
    <lineage>
        <taxon>Bacteria</taxon>
        <taxon>Pseudomonadati</taxon>
        <taxon>Bacteroidota</taxon>
        <taxon>Cytophagia</taxon>
        <taxon>Cytophagales</taxon>
        <taxon>Spirosomataceae</taxon>
        <taxon>Larkinella</taxon>
    </lineage>
</organism>
<dbReference type="HAMAP" id="MF_00063">
    <property type="entry name" value="CysH"/>
    <property type="match status" value="1"/>
</dbReference>
<comment type="caution">
    <text evidence="16">The sequence shown here is derived from an EMBL/GenBank/DDBJ whole genome shotgun (WGS) entry which is preliminary data.</text>
</comment>
<reference evidence="16 17" key="1">
    <citation type="submission" date="2018-11" db="EMBL/GenBank/DDBJ databases">
        <authorList>
            <person name="Zhou Z."/>
            <person name="Wang G."/>
        </authorList>
    </citation>
    <scope>NUCLEOTIDE SEQUENCE [LARGE SCALE GENOMIC DNA]</scope>
    <source>
        <strain evidence="16 17">KCTC42998</strain>
    </source>
</reference>
<evidence type="ECO:0000256" key="4">
    <source>
        <dbReference type="ARBA" id="ARBA00023002"/>
    </source>
</evidence>
<keyword evidence="5 14" id="KW-0408">Iron</keyword>
<evidence type="ECO:0000256" key="9">
    <source>
        <dbReference type="ARBA" id="ARBA00024386"/>
    </source>
</evidence>
<dbReference type="PANTHER" id="PTHR46482">
    <property type="entry name" value="5'-ADENYLYLSULFATE REDUCTASE 3, CHLOROPLASTIC"/>
    <property type="match status" value="1"/>
</dbReference>
<evidence type="ECO:0000256" key="1">
    <source>
        <dbReference type="ARBA" id="ARBA00009732"/>
    </source>
</evidence>
<comment type="subcellular location">
    <subcellularLocation>
        <location evidence="14">Cytoplasm</location>
    </subcellularLocation>
</comment>
<feature type="binding site" evidence="14">
    <location>
        <position position="122"/>
    </location>
    <ligand>
        <name>[4Fe-4S] cluster</name>
        <dbReference type="ChEBI" id="CHEBI:49883"/>
    </ligand>
</feature>
<dbReference type="SUPFAM" id="SSF52402">
    <property type="entry name" value="Adenine nucleotide alpha hydrolases-like"/>
    <property type="match status" value="1"/>
</dbReference>
<evidence type="ECO:0000256" key="2">
    <source>
        <dbReference type="ARBA" id="ARBA00022490"/>
    </source>
</evidence>
<feature type="binding site" evidence="14">
    <location>
        <position position="207"/>
    </location>
    <ligand>
        <name>[4Fe-4S] cluster</name>
        <dbReference type="ChEBI" id="CHEBI:49883"/>
    </ligand>
</feature>
<dbReference type="NCBIfam" id="TIGR02055">
    <property type="entry name" value="APS_reductase"/>
    <property type="match status" value="1"/>
</dbReference>
<dbReference type="EC" id="1.8.4.10" evidence="9 14"/>
<keyword evidence="3 14" id="KW-0479">Metal-binding</keyword>
<dbReference type="InterPro" id="IPR014729">
    <property type="entry name" value="Rossmann-like_a/b/a_fold"/>
</dbReference>
<dbReference type="GO" id="GO:0005737">
    <property type="term" value="C:cytoplasm"/>
    <property type="evidence" value="ECO:0007669"/>
    <property type="project" value="UniProtKB-SubCell"/>
</dbReference>
<dbReference type="InterPro" id="IPR011798">
    <property type="entry name" value="APS_reductase"/>
</dbReference>
<evidence type="ECO:0000256" key="11">
    <source>
        <dbReference type="ARBA" id="ARBA00030894"/>
    </source>
</evidence>
<dbReference type="PIRSF" id="PIRSF000857">
    <property type="entry name" value="PAPS_reductase"/>
    <property type="match status" value="1"/>
</dbReference>
<evidence type="ECO:0000256" key="14">
    <source>
        <dbReference type="HAMAP-Rule" id="MF_00063"/>
    </source>
</evidence>
<evidence type="ECO:0000256" key="12">
    <source>
        <dbReference type="ARBA" id="ARBA00032041"/>
    </source>
</evidence>
<keyword evidence="17" id="KW-1185">Reference proteome</keyword>
<sequence>MIAEPSHTLESLTDLLAGKSEVESLQTLAELFPGQVVFSTSLGYEDQVITDMILANNLPIRIFSLDTGRMFNETYQVWQKTNSRYDTKIEAYYPKGEPLEKMLSEKGPFSFYESIENRKECCFIRKVEPLNRALKGNKIWVTGIRAEQSQNRQTMTQLEADDSHQLIKFHPLMNWSFEEVKAYVRKNNVPYNPLHDRGFVSIGCQPCTRAIQEGEDFRAGRWWWEDNSKKECGLHAK</sequence>
<evidence type="ECO:0000313" key="17">
    <source>
        <dbReference type="Proteomes" id="UP000274271"/>
    </source>
</evidence>
<dbReference type="GO" id="GO:0019379">
    <property type="term" value="P:sulfate assimilation, phosphoadenylyl sulfate reduction by phosphoadenylyl-sulfate reductase (thioredoxin)"/>
    <property type="evidence" value="ECO:0007669"/>
    <property type="project" value="UniProtKB-UniRule"/>
</dbReference>
<dbReference type="NCBIfam" id="NF002537">
    <property type="entry name" value="PRK02090.1"/>
    <property type="match status" value="1"/>
</dbReference>
<dbReference type="RefSeq" id="WP_124905687.1">
    <property type="nucleotide sequence ID" value="NZ_RQJP01000001.1"/>
</dbReference>
<dbReference type="AlphaFoldDB" id="A0A3P1CZ48"/>
<accession>A0A3P1CZ48</accession>
<dbReference type="OrthoDB" id="9794018at2"/>
<evidence type="ECO:0000313" key="16">
    <source>
        <dbReference type="EMBL" id="RRB18266.1"/>
    </source>
</evidence>
<dbReference type="InterPro" id="IPR004511">
    <property type="entry name" value="PAPS/APS_Rdtase"/>
</dbReference>
<proteinExistence type="inferred from homology"/>
<evidence type="ECO:0000256" key="7">
    <source>
        <dbReference type="ARBA" id="ARBA00024298"/>
    </source>
</evidence>
<keyword evidence="2 14" id="KW-0963">Cytoplasm</keyword>
<evidence type="ECO:0000256" key="13">
    <source>
        <dbReference type="ARBA" id="ARBA00048441"/>
    </source>
</evidence>
<evidence type="ECO:0000256" key="3">
    <source>
        <dbReference type="ARBA" id="ARBA00022723"/>
    </source>
</evidence>
<feature type="domain" description="Phosphoadenosine phosphosulphate reductase" evidence="15">
    <location>
        <begin position="35"/>
        <end position="210"/>
    </location>
</feature>
<comment type="pathway">
    <text evidence="8 14">Sulfur metabolism; hydrogen sulfide biosynthesis; sulfite from sulfate.</text>
</comment>
<dbReference type="GO" id="GO:0043866">
    <property type="term" value="F:adenylyl-sulfate reductase (thioredoxin) activity"/>
    <property type="evidence" value="ECO:0007669"/>
    <property type="project" value="UniProtKB-EC"/>
</dbReference>
<name>A0A3P1CZ48_9BACT</name>
<feature type="binding site" evidence="14">
    <location>
        <position position="204"/>
    </location>
    <ligand>
        <name>[4Fe-4S] cluster</name>
        <dbReference type="ChEBI" id="CHEBI:49883"/>
    </ligand>
</feature>
<dbReference type="PANTHER" id="PTHR46482:SF9">
    <property type="entry name" value="5'-ADENYLYLSULFATE REDUCTASE 1, CHLOROPLASTIC"/>
    <property type="match status" value="1"/>
</dbReference>
<dbReference type="InterPro" id="IPR002500">
    <property type="entry name" value="PAPS_reduct_dom"/>
</dbReference>
<keyword evidence="4 14" id="KW-0560">Oxidoreductase</keyword>
<comment type="similarity">
    <text evidence="1 14">Belongs to the PAPS reductase family. CysH subfamily.</text>
</comment>